<feature type="domain" description="DUF7811" evidence="1">
    <location>
        <begin position="198"/>
        <end position="289"/>
    </location>
</feature>
<evidence type="ECO:0000259" key="1">
    <source>
        <dbReference type="Pfam" id="PF25103"/>
    </source>
</evidence>
<dbReference type="InterPro" id="IPR056713">
    <property type="entry name" value="DUF7811"/>
</dbReference>
<dbReference type="EMBL" id="CP097510">
    <property type="protein sequence ID" value="URE30244.1"/>
    <property type="molecule type" value="Genomic_DNA"/>
</dbReference>
<feature type="non-terminal residue" evidence="2">
    <location>
        <position position="1"/>
    </location>
</feature>
<organism evidence="2 3">
    <name type="scientific">Musa troglodytarum</name>
    <name type="common">fe'i banana</name>
    <dbReference type="NCBI Taxonomy" id="320322"/>
    <lineage>
        <taxon>Eukaryota</taxon>
        <taxon>Viridiplantae</taxon>
        <taxon>Streptophyta</taxon>
        <taxon>Embryophyta</taxon>
        <taxon>Tracheophyta</taxon>
        <taxon>Spermatophyta</taxon>
        <taxon>Magnoliopsida</taxon>
        <taxon>Liliopsida</taxon>
        <taxon>Zingiberales</taxon>
        <taxon>Musaceae</taxon>
        <taxon>Musa</taxon>
    </lineage>
</organism>
<evidence type="ECO:0000313" key="2">
    <source>
        <dbReference type="EMBL" id="URE30244.1"/>
    </source>
</evidence>
<name>A0A9E7KX31_9LILI</name>
<dbReference type="AlphaFoldDB" id="A0A9E7KX31"/>
<keyword evidence="3" id="KW-1185">Reference proteome</keyword>
<accession>A0A9E7KX31</accession>
<dbReference type="Pfam" id="PF25103">
    <property type="entry name" value="DUF7811"/>
    <property type="match status" value="1"/>
</dbReference>
<gene>
    <name evidence="2" type="ORF">MUK42_18106</name>
</gene>
<dbReference type="PANTHER" id="PTHR36739:SF1">
    <property type="entry name" value="D-TAGATOSE-1,6-BISPHOSPHATE ALDOLASE SUBUNIT"/>
    <property type="match status" value="1"/>
</dbReference>
<sequence>IEPSNSQISILHPLPKENGRCIYYHFNATQVITCQMAADTGVKGPPLASNIESTCPHPPPTFDSWIKSIGNGGFICSLHLDPLLRLARPLAFLGCQFVEKARIPLPFFFVGFCSADRFALVPRNLMKVAESGAIPMGLTPGNPSPSPESVLPGPSRSLFYCHSFTAIQWVPEDRITLFTSEGLIQIGGPFVPRRIPFIEGLDTRRRLCIFGFCRSIEMLSDVIEATVVEHGGEVVAAEEVSSGGLQKKLVMIIAVPLLWGIPPASETLRVAVLSGGGIVEKIYWQWNLFLSNFCSILYIKRKSVYKPFIANINKLQEMLCTNDSKSV</sequence>
<evidence type="ECO:0000313" key="3">
    <source>
        <dbReference type="Proteomes" id="UP001055439"/>
    </source>
</evidence>
<dbReference type="OrthoDB" id="2018054at2759"/>
<dbReference type="Proteomes" id="UP001055439">
    <property type="component" value="Chromosome 8"/>
</dbReference>
<protein>
    <recommendedName>
        <fullName evidence="1">DUF7811 domain-containing protein</fullName>
    </recommendedName>
</protein>
<reference evidence="2" key="1">
    <citation type="submission" date="2022-05" db="EMBL/GenBank/DDBJ databases">
        <title>The Musa troglodytarum L. genome provides insights into the mechanism of non-climacteric behaviour and enrichment of carotenoids.</title>
        <authorList>
            <person name="Wang J."/>
        </authorList>
    </citation>
    <scope>NUCLEOTIDE SEQUENCE</scope>
    <source>
        <tissue evidence="2">Leaf</tissue>
    </source>
</reference>
<dbReference type="PANTHER" id="PTHR36739">
    <property type="entry name" value="D-TAGATOSE-1,6-BISPHOSPHATE ALDOLASE SUBUNIT"/>
    <property type="match status" value="1"/>
</dbReference>
<proteinExistence type="predicted"/>